<dbReference type="GeneID" id="105033206"/>
<evidence type="ECO:0000256" key="6">
    <source>
        <dbReference type="ARBA" id="ARBA00022813"/>
    </source>
</evidence>
<gene>
    <name evidence="12" type="primary">LOC105033206</name>
</gene>
<dbReference type="CDD" id="cd04701">
    <property type="entry name" value="Asparaginase_2"/>
    <property type="match status" value="1"/>
</dbReference>
<protein>
    <recommendedName>
        <fullName evidence="3">beta-aspartyl-peptidase</fullName>
        <ecNumber evidence="3">3.4.19.5</ecNumber>
    </recommendedName>
</protein>
<dbReference type="GO" id="GO:0008798">
    <property type="term" value="F:beta-aspartyl-peptidase activity"/>
    <property type="evidence" value="ECO:0007669"/>
    <property type="project" value="UniProtKB-EC"/>
</dbReference>
<dbReference type="AlphaFoldDB" id="A0A8N4IAV2"/>
<keyword evidence="4" id="KW-0645">Protease</keyword>
<feature type="binding site" evidence="8">
    <location>
        <begin position="251"/>
        <end position="254"/>
    </location>
    <ligand>
        <name>substrate</name>
    </ligand>
</feature>
<evidence type="ECO:0000313" key="12">
    <source>
        <dbReference type="RefSeq" id="XP_029117089.1"/>
    </source>
</evidence>
<dbReference type="EC" id="3.4.19.5" evidence="3"/>
<evidence type="ECO:0000256" key="4">
    <source>
        <dbReference type="ARBA" id="ARBA00022670"/>
    </source>
</evidence>
<dbReference type="InterPro" id="IPR029055">
    <property type="entry name" value="Ntn_hydrolases_N"/>
</dbReference>
<dbReference type="GO" id="GO:0006508">
    <property type="term" value="P:proteolysis"/>
    <property type="evidence" value="ECO:0007669"/>
    <property type="project" value="UniProtKB-KW"/>
</dbReference>
<comment type="catalytic activity">
    <reaction evidence="1">
        <text>Cleavage of a beta-linked Asp residue from the N-terminus of a polypeptide.</text>
        <dbReference type="EC" id="3.4.19.5"/>
    </reaction>
</comment>
<accession>A0A8N4IAV2</accession>
<evidence type="ECO:0000256" key="9">
    <source>
        <dbReference type="PIRSR" id="PIRSR600246-3"/>
    </source>
</evidence>
<dbReference type="PANTHER" id="PTHR10188">
    <property type="entry name" value="L-ASPARAGINASE"/>
    <property type="match status" value="1"/>
</dbReference>
<evidence type="ECO:0000313" key="11">
    <source>
        <dbReference type="Proteomes" id="UP000504607"/>
    </source>
</evidence>
<dbReference type="FunFam" id="3.60.20.30:FF:000001">
    <property type="entry name" value="Isoaspartyl peptidase/L-asparaginase"/>
    <property type="match status" value="1"/>
</dbReference>
<evidence type="ECO:0000256" key="5">
    <source>
        <dbReference type="ARBA" id="ARBA00022801"/>
    </source>
</evidence>
<evidence type="ECO:0000256" key="2">
    <source>
        <dbReference type="ARBA" id="ARBA00011601"/>
    </source>
</evidence>
<evidence type="ECO:0000256" key="10">
    <source>
        <dbReference type="SAM" id="MobiDB-lite"/>
    </source>
</evidence>
<organism evidence="11 12">
    <name type="scientific">Elaeis guineensis var. tenera</name>
    <name type="common">Oil palm</name>
    <dbReference type="NCBI Taxonomy" id="51953"/>
    <lineage>
        <taxon>Eukaryota</taxon>
        <taxon>Viridiplantae</taxon>
        <taxon>Streptophyta</taxon>
        <taxon>Embryophyta</taxon>
        <taxon>Tracheophyta</taxon>
        <taxon>Spermatophyta</taxon>
        <taxon>Magnoliopsida</taxon>
        <taxon>Liliopsida</taxon>
        <taxon>Arecaceae</taxon>
        <taxon>Arecoideae</taxon>
        <taxon>Cocoseae</taxon>
        <taxon>Elaeidinae</taxon>
        <taxon>Elaeis</taxon>
    </lineage>
</organism>
<dbReference type="Proteomes" id="UP000504607">
    <property type="component" value="Unplaced"/>
</dbReference>
<evidence type="ECO:0000256" key="8">
    <source>
        <dbReference type="PIRSR" id="PIRSR600246-2"/>
    </source>
</evidence>
<dbReference type="RefSeq" id="XP_029117089.1">
    <property type="nucleotide sequence ID" value="XM_029261256.1"/>
</dbReference>
<dbReference type="OrthoDB" id="2262349at2759"/>
<dbReference type="Pfam" id="PF01112">
    <property type="entry name" value="Asparaginase_2"/>
    <property type="match status" value="1"/>
</dbReference>
<keyword evidence="6" id="KW-0068">Autocatalytic cleavage</keyword>
<keyword evidence="11" id="KW-1185">Reference proteome</keyword>
<feature type="site" description="Cleavage; by autolysis" evidence="9">
    <location>
        <begin position="222"/>
        <end position="223"/>
    </location>
</feature>
<reference evidence="12" key="1">
    <citation type="submission" date="2025-08" db="UniProtKB">
        <authorList>
            <consortium name="RefSeq"/>
        </authorList>
    </citation>
    <scope>IDENTIFICATION</scope>
</reference>
<keyword evidence="5" id="KW-0378">Hydrolase</keyword>
<feature type="region of interest" description="Disordered" evidence="10">
    <location>
        <begin position="198"/>
        <end position="218"/>
    </location>
</feature>
<dbReference type="SUPFAM" id="SSF56235">
    <property type="entry name" value="N-terminal nucleophile aminohydrolases (Ntn hydrolases)"/>
    <property type="match status" value="1"/>
</dbReference>
<sequence length="384" mass="40741">MESRTMPTRLPESRTTTLLRGRSRPRRCGERERLEMGWAIALHGGAGDIPYSLPPERRAPREAALRHCLAVGVAALKASRSPLDVVELVVRELENCPHFNAGRGSVLTTSGTVEMEACIMDGNTKKCGAVSGLSTVVNAISLARLVMEKTPHIYLAFDGAEAFAREQGVATVDANHFITPENVERLKQAKEANRVQIDYTQPVKEEKPQEEASSGKGDSQIGTVGCVAVDGSGNLAAATSTGGLVNKMVGRIGDTPIIGAGTFANSFCAVSATGKGESIMRATVARDVAALMEYKGLSLKEAAAYVVNNVPKGNVGLVAVSANGEVIMPFNTTGMFRACATEDGCSEIGIWPSETDCVLPDPKRNLPTGYLNLQSGGPHFFEVH</sequence>
<feature type="binding site" evidence="8">
    <location>
        <begin position="273"/>
        <end position="276"/>
    </location>
    <ligand>
        <name>substrate</name>
    </ligand>
</feature>
<evidence type="ECO:0000256" key="1">
    <source>
        <dbReference type="ARBA" id="ARBA00000306"/>
    </source>
</evidence>
<evidence type="ECO:0000256" key="3">
    <source>
        <dbReference type="ARBA" id="ARBA00012879"/>
    </source>
</evidence>
<dbReference type="GO" id="GO:0004067">
    <property type="term" value="F:asparaginase activity"/>
    <property type="evidence" value="ECO:0007669"/>
    <property type="project" value="UniProtKB-ARBA"/>
</dbReference>
<feature type="active site" description="Nucleophile" evidence="7">
    <location>
        <position position="223"/>
    </location>
</feature>
<evidence type="ECO:0000256" key="7">
    <source>
        <dbReference type="PIRSR" id="PIRSR600246-1"/>
    </source>
</evidence>
<proteinExistence type="predicted"/>
<dbReference type="PANTHER" id="PTHR10188:SF6">
    <property type="entry name" value="N(4)-(BETA-N-ACETYLGLUCOSAMINYL)-L-ASPARAGINASE"/>
    <property type="match status" value="1"/>
</dbReference>
<comment type="subunit">
    <text evidence="2">Heterotetramer of two alpha and two beta chains arranged as a dimer of alpha/beta heterodimers.</text>
</comment>
<feature type="region of interest" description="Disordered" evidence="10">
    <location>
        <begin position="1"/>
        <end position="26"/>
    </location>
</feature>
<dbReference type="InterPro" id="IPR000246">
    <property type="entry name" value="Peptidase_T2"/>
</dbReference>
<name>A0A8N4IAV2_ELAGV</name>
<dbReference type="Gene3D" id="3.60.20.30">
    <property type="entry name" value="(Glycosyl)asparaginase"/>
    <property type="match status" value="1"/>
</dbReference>